<comment type="similarity">
    <text evidence="6">Belongs to the ABC-4 integral membrane protein family.</text>
</comment>
<gene>
    <name evidence="10" type="ORF">SBA5_350008</name>
</gene>
<keyword evidence="3 7" id="KW-0812">Transmembrane</keyword>
<protein>
    <submittedName>
        <fullName evidence="10">Permease</fullName>
    </submittedName>
</protein>
<evidence type="ECO:0000259" key="8">
    <source>
        <dbReference type="Pfam" id="PF02687"/>
    </source>
</evidence>
<dbReference type="Proteomes" id="UP000239735">
    <property type="component" value="Unassembled WGS sequence"/>
</dbReference>
<evidence type="ECO:0000313" key="11">
    <source>
        <dbReference type="Proteomes" id="UP000239735"/>
    </source>
</evidence>
<dbReference type="Pfam" id="PF02687">
    <property type="entry name" value="FtsX"/>
    <property type="match status" value="2"/>
</dbReference>
<evidence type="ECO:0000256" key="2">
    <source>
        <dbReference type="ARBA" id="ARBA00022475"/>
    </source>
</evidence>
<dbReference type="InterPro" id="IPR003838">
    <property type="entry name" value="ABC3_permease_C"/>
</dbReference>
<keyword evidence="2" id="KW-1003">Cell membrane</keyword>
<evidence type="ECO:0000259" key="9">
    <source>
        <dbReference type="Pfam" id="PF12704"/>
    </source>
</evidence>
<dbReference type="PANTHER" id="PTHR30572:SF4">
    <property type="entry name" value="ABC TRANSPORTER PERMEASE YTRF"/>
    <property type="match status" value="1"/>
</dbReference>
<feature type="transmembrane region" description="Helical" evidence="7">
    <location>
        <begin position="197"/>
        <end position="217"/>
    </location>
</feature>
<dbReference type="AlphaFoldDB" id="A0A2N9LH70"/>
<feature type="transmembrane region" description="Helical" evidence="7">
    <location>
        <begin position="147"/>
        <end position="170"/>
    </location>
</feature>
<dbReference type="Pfam" id="PF12704">
    <property type="entry name" value="MacB_PCD"/>
    <property type="match status" value="1"/>
</dbReference>
<feature type="domain" description="ABC3 transporter permease C-terminal" evidence="8">
    <location>
        <begin position="461"/>
        <end position="574"/>
    </location>
</feature>
<dbReference type="PANTHER" id="PTHR30572">
    <property type="entry name" value="MEMBRANE COMPONENT OF TRANSPORTER-RELATED"/>
    <property type="match status" value="1"/>
</dbReference>
<feature type="transmembrane region" description="Helical" evidence="7">
    <location>
        <begin position="46"/>
        <end position="73"/>
    </location>
</feature>
<comment type="subcellular location">
    <subcellularLocation>
        <location evidence="1">Cell membrane</location>
        <topology evidence="1">Multi-pass membrane protein</topology>
    </subcellularLocation>
</comment>
<evidence type="ECO:0000313" key="10">
    <source>
        <dbReference type="EMBL" id="SPE22611.1"/>
    </source>
</evidence>
<dbReference type="EMBL" id="OKRB01000092">
    <property type="protein sequence ID" value="SPE22611.1"/>
    <property type="molecule type" value="Genomic_DNA"/>
</dbReference>
<evidence type="ECO:0000256" key="5">
    <source>
        <dbReference type="ARBA" id="ARBA00023136"/>
    </source>
</evidence>
<dbReference type="GO" id="GO:0022857">
    <property type="term" value="F:transmembrane transporter activity"/>
    <property type="evidence" value="ECO:0007669"/>
    <property type="project" value="TreeGrafter"/>
</dbReference>
<feature type="transmembrane region" description="Helical" evidence="7">
    <location>
        <begin position="545"/>
        <end position="566"/>
    </location>
</feature>
<evidence type="ECO:0000256" key="4">
    <source>
        <dbReference type="ARBA" id="ARBA00022989"/>
    </source>
</evidence>
<feature type="transmembrane region" description="Helical" evidence="7">
    <location>
        <begin position="458"/>
        <end position="483"/>
    </location>
</feature>
<feature type="domain" description="ABC3 transporter permease C-terminal" evidence="8">
    <location>
        <begin position="55"/>
        <end position="173"/>
    </location>
</feature>
<evidence type="ECO:0000256" key="7">
    <source>
        <dbReference type="SAM" id="Phobius"/>
    </source>
</evidence>
<sequence>MTRAQAAAELNTLAQRFALTNPKTDKENRFSIDQAGSLPPRQRGGVVLFLAGLTVVVLLVLAIAGANVANLLFAQAASRQRDMAVRLALGATRGQLRRQLLTESVLLGLGGGVLGVLLSLWATRALSALHLPAPVPIDLRIDVDWRVLLFAFALGVLSGLLLGMVPAWAASRPQLANALKSKDTLASSGRRISLRNLLVVAQIAMSVVLLSITGLFLRSLQSAATIDIGFRPQNLLMMSVDPRVHGYTPERTVALFSQLQQRVTSLPGVVSAAWTDVAPLSGGDRSDRFRAVGVDTSDNNSANAELFMVTRGYFETMGIPRTAGGDFGSETATGPKIAIVNRAFVERIFGGANPIGRHVSGGGATYEIIGVAGNVKSRTLGEDVRPVLYRSIEQSVSSDPSLMGYALVVRTAGPPAALKATVRRQIQALDPTMAIFNDETMEEHVRTAFFLPRLAATLFGTFGFIGLVLAAVGLYGVMSYAVSRRTREIGIRMALGAQPGTAEWLVLRQGMILTLIAVALGWPAAWMLAKVASSFLYGIQPHDALTFAVVPPFLAAIALVACWIPARRAASVDPMQALRME</sequence>
<dbReference type="InterPro" id="IPR050250">
    <property type="entry name" value="Macrolide_Exporter_MacB"/>
</dbReference>
<organism evidence="10 11">
    <name type="scientific">Candidatus Sulfuritelmatomonas gaucii</name>
    <dbReference type="NCBI Taxonomy" id="2043161"/>
    <lineage>
        <taxon>Bacteria</taxon>
        <taxon>Pseudomonadati</taxon>
        <taxon>Acidobacteriota</taxon>
        <taxon>Terriglobia</taxon>
        <taxon>Terriglobales</taxon>
        <taxon>Acidobacteriaceae</taxon>
        <taxon>Candidatus Sulfuritelmatomonas</taxon>
    </lineage>
</organism>
<name>A0A2N9LH70_9BACT</name>
<keyword evidence="5 7" id="KW-0472">Membrane</keyword>
<keyword evidence="4 7" id="KW-1133">Transmembrane helix</keyword>
<proteinExistence type="inferred from homology"/>
<feature type="transmembrane region" description="Helical" evidence="7">
    <location>
        <begin position="105"/>
        <end position="127"/>
    </location>
</feature>
<reference evidence="11" key="1">
    <citation type="submission" date="2018-02" db="EMBL/GenBank/DDBJ databases">
        <authorList>
            <person name="Hausmann B."/>
        </authorList>
    </citation>
    <scope>NUCLEOTIDE SEQUENCE [LARGE SCALE GENOMIC DNA]</scope>
    <source>
        <strain evidence="11">Peat soil MAG SbA5</strain>
    </source>
</reference>
<dbReference type="InterPro" id="IPR025857">
    <property type="entry name" value="MacB_PCD"/>
</dbReference>
<evidence type="ECO:0000256" key="1">
    <source>
        <dbReference type="ARBA" id="ARBA00004651"/>
    </source>
</evidence>
<dbReference type="GO" id="GO:0005886">
    <property type="term" value="C:plasma membrane"/>
    <property type="evidence" value="ECO:0007669"/>
    <property type="project" value="UniProtKB-SubCell"/>
</dbReference>
<evidence type="ECO:0000256" key="3">
    <source>
        <dbReference type="ARBA" id="ARBA00022692"/>
    </source>
</evidence>
<feature type="transmembrane region" description="Helical" evidence="7">
    <location>
        <begin position="504"/>
        <end position="525"/>
    </location>
</feature>
<feature type="domain" description="MacB-like periplasmic core" evidence="9">
    <location>
        <begin position="198"/>
        <end position="410"/>
    </location>
</feature>
<accession>A0A2N9LH70</accession>
<evidence type="ECO:0000256" key="6">
    <source>
        <dbReference type="ARBA" id="ARBA00038076"/>
    </source>
</evidence>